<dbReference type="InterPro" id="IPR049053">
    <property type="entry name" value="AFCA-like_C"/>
</dbReference>
<dbReference type="Pfam" id="PF21307">
    <property type="entry name" value="Glyco_hydro_95_C"/>
    <property type="match status" value="1"/>
</dbReference>
<feature type="domain" description="Glycosyl hydrolase family 95 N-terminal" evidence="2">
    <location>
        <begin position="29"/>
        <end position="78"/>
    </location>
</feature>
<gene>
    <name evidence="5" type="ORF">DCO56_06425</name>
</gene>
<sequence length="748" mass="84811">MLMHRKIKCLIFICLTLCSATSYAQRYYLWDNKPATDWMTEAYPIGNGRIGAMIFAGVNQEHIQFNENSLWTGDEQETGAYQAFGDLFVRFDADVNKSFTAYSRKLNLDKGLHEIAYQQDGQQINRRYFASQPDQVMVFEYANSKKGKLNAQIALQDAHGQAVQVEDGHLCFQGTLDNGMRYAAQARVQVIGGSLSKTTDEKGQVVLAVKSADRIVLLLSAATDYANTRATKWKSAEEPMKVNERYLQQAEKYGVNKLLARHIADYTALFSRVELDLDHSQLDSKQTTKALLEAYKKQPIPALEALVYQYGRYLLISSSRKGGLPANLQGLWNNSNNPPWRSDYHSNINIQMNYWPVEVANLSESAWPYLDYINSMREVKKINTQKEFPGVRGWTVKTENNIFGGESFLWNTPGSAWYAQALWEHYAFNKDEKYLREFAYPILKEISEFWDDRLVRRPDGTVVAPQGWSPEHGPTEDAVSYDHQIIYDLFNNYIQASTVLNMDADYRKHITALRDALLKPKIGQWGQLQEWETDRDDPQDKHRHVSHLFGLYPGNQFSVLKTPELAKAARVTLTARGDESTGWSMAWKVAFWARLQDGNHAYKILTNFINLVGGDGIDYNNGGGVYANLLCAHPPFQIDGNLGYVAALSEMLLQSQTDVLELLPALPDRWSAGTVKGLKARGNVCIEKMEWNNSSIRQLILSSPQDQTIQVLSPSQLAGLNPGQEIKGKYLYKIQLKANKIVKFVNKS</sequence>
<evidence type="ECO:0000256" key="1">
    <source>
        <dbReference type="SAM" id="SignalP"/>
    </source>
</evidence>
<feature type="domain" description="Glycosyl hydrolase family 95 N-terminal" evidence="2">
    <location>
        <begin position="79"/>
        <end position="227"/>
    </location>
</feature>
<dbReference type="InterPro" id="IPR027414">
    <property type="entry name" value="GH95_N_dom"/>
</dbReference>
<dbReference type="Pfam" id="PF14498">
    <property type="entry name" value="Glyco_hyd_65N_2"/>
    <property type="match status" value="2"/>
</dbReference>
<dbReference type="AlphaFoldDB" id="A0A363P0V6"/>
<reference evidence="5 6" key="1">
    <citation type="submission" date="2018-04" db="EMBL/GenBank/DDBJ databases">
        <title>Sphingobacterium sp. M46 Genome.</title>
        <authorList>
            <person name="Cheng J."/>
            <person name="Li Y."/>
        </authorList>
    </citation>
    <scope>NUCLEOTIDE SEQUENCE [LARGE SCALE GENOMIC DNA]</scope>
    <source>
        <strain evidence="5 6">M46</strain>
    </source>
</reference>
<organism evidence="5 6">
    <name type="scientific">Sphingobacterium athyrii</name>
    <dbReference type="NCBI Taxonomy" id="2152717"/>
    <lineage>
        <taxon>Bacteria</taxon>
        <taxon>Pseudomonadati</taxon>
        <taxon>Bacteroidota</taxon>
        <taxon>Sphingobacteriia</taxon>
        <taxon>Sphingobacteriales</taxon>
        <taxon>Sphingobacteriaceae</taxon>
        <taxon>Sphingobacterium</taxon>
    </lineage>
</organism>
<dbReference type="EMBL" id="QCXX01000001">
    <property type="protein sequence ID" value="PUV26568.1"/>
    <property type="molecule type" value="Genomic_DNA"/>
</dbReference>
<dbReference type="PANTHER" id="PTHR31084:SF19">
    <property type="entry name" value="GLYCOSYL HYDROLASE FAMILY 95 N-TERMINAL DOMAIN-CONTAINING PROTEIN"/>
    <property type="match status" value="1"/>
</dbReference>
<dbReference type="GO" id="GO:0005975">
    <property type="term" value="P:carbohydrate metabolic process"/>
    <property type="evidence" value="ECO:0007669"/>
    <property type="project" value="InterPro"/>
</dbReference>
<name>A0A363P0V6_9SPHI</name>
<keyword evidence="1" id="KW-0732">Signal</keyword>
<dbReference type="Proteomes" id="UP000250831">
    <property type="component" value="Unassembled WGS sequence"/>
</dbReference>
<evidence type="ECO:0000259" key="2">
    <source>
        <dbReference type="Pfam" id="PF14498"/>
    </source>
</evidence>
<feature type="domain" description="Glycosyl hydrolase family 95 catalytic" evidence="4">
    <location>
        <begin position="255"/>
        <end position="652"/>
    </location>
</feature>
<evidence type="ECO:0000313" key="5">
    <source>
        <dbReference type="EMBL" id="PUV26568.1"/>
    </source>
</evidence>
<dbReference type="InterPro" id="IPR008928">
    <property type="entry name" value="6-hairpin_glycosidase_sf"/>
</dbReference>
<proteinExistence type="predicted"/>
<dbReference type="PANTHER" id="PTHR31084">
    <property type="entry name" value="ALPHA-L-FUCOSIDASE 2"/>
    <property type="match status" value="1"/>
</dbReference>
<dbReference type="InterPro" id="IPR016518">
    <property type="entry name" value="Alpha-L-fucosidase"/>
</dbReference>
<evidence type="ECO:0000259" key="3">
    <source>
        <dbReference type="Pfam" id="PF21307"/>
    </source>
</evidence>
<dbReference type="Pfam" id="PF22124">
    <property type="entry name" value="Glyco_hydro_95_cat"/>
    <property type="match status" value="1"/>
</dbReference>
<dbReference type="InterPro" id="IPR012341">
    <property type="entry name" value="6hp_glycosidase-like_sf"/>
</dbReference>
<accession>A0A363P0V6</accession>
<keyword evidence="5" id="KW-0378">Hydrolase</keyword>
<feature type="domain" description="Alpha fucosidase A-like C-terminal" evidence="3">
    <location>
        <begin position="654"/>
        <end position="729"/>
    </location>
</feature>
<protein>
    <submittedName>
        <fullName evidence="5">Glycoside hydrolase family 95</fullName>
    </submittedName>
</protein>
<evidence type="ECO:0000313" key="6">
    <source>
        <dbReference type="Proteomes" id="UP000250831"/>
    </source>
</evidence>
<feature type="signal peptide" evidence="1">
    <location>
        <begin position="1"/>
        <end position="24"/>
    </location>
</feature>
<dbReference type="GO" id="GO:0004560">
    <property type="term" value="F:alpha-L-fucosidase activity"/>
    <property type="evidence" value="ECO:0007669"/>
    <property type="project" value="InterPro"/>
</dbReference>
<keyword evidence="6" id="KW-1185">Reference proteome</keyword>
<dbReference type="InterPro" id="IPR054363">
    <property type="entry name" value="GH95_cat"/>
</dbReference>
<dbReference type="OrthoDB" id="9802600at2"/>
<dbReference type="SUPFAM" id="SSF48208">
    <property type="entry name" value="Six-hairpin glycosidases"/>
    <property type="match status" value="1"/>
</dbReference>
<dbReference type="PIRSF" id="PIRSF007663">
    <property type="entry name" value="UCP007663"/>
    <property type="match status" value="1"/>
</dbReference>
<comment type="caution">
    <text evidence="5">The sequence shown here is derived from an EMBL/GenBank/DDBJ whole genome shotgun (WGS) entry which is preliminary data.</text>
</comment>
<feature type="chain" id="PRO_5016983665" evidence="1">
    <location>
        <begin position="25"/>
        <end position="748"/>
    </location>
</feature>
<dbReference type="Gene3D" id="1.50.10.10">
    <property type="match status" value="1"/>
</dbReference>
<evidence type="ECO:0000259" key="4">
    <source>
        <dbReference type="Pfam" id="PF22124"/>
    </source>
</evidence>